<name>A0AAD3CD63_9STRA</name>
<keyword evidence="3" id="KW-1185">Reference proteome</keyword>
<organism evidence="2 3">
    <name type="scientific">Chaetoceros tenuissimus</name>
    <dbReference type="NCBI Taxonomy" id="426638"/>
    <lineage>
        <taxon>Eukaryota</taxon>
        <taxon>Sar</taxon>
        <taxon>Stramenopiles</taxon>
        <taxon>Ochrophyta</taxon>
        <taxon>Bacillariophyta</taxon>
        <taxon>Coscinodiscophyceae</taxon>
        <taxon>Chaetocerotophycidae</taxon>
        <taxon>Chaetocerotales</taxon>
        <taxon>Chaetocerotaceae</taxon>
        <taxon>Chaetoceros</taxon>
    </lineage>
</organism>
<sequence length="408" mass="46974">MNISTFQSNLDFIKSLYFHEEWKDENCRDEILEAIEEANEKILDAFGKSMHWLYKHKPSVGAVEKVVKKFPSVLSHKEKNQEGDDDEEVFLPIQKAACYFVNDHDCSVPEYVPVLANAGMKHDIGEEEARGGLLTQDPTDFDGWNTLQLLCYEQYEPSDASRLAAVKELRKSGLLQKKDIQEYNLLYTSPYHGRQCVFDYLLDWDPDALINSRYKNKPLIHAAIETEDFKGLSILLETGFKYHPDKGGLLFVEDDDETSALDFLFEEKNEDDVLGILHNILSPSKDYPILHHIFTKAPQHKDLFAKKFPWAGQLRDHDGRSLHQALLAAGPKVVNEYGLLFTMFNDNQIREKDPVTTLFPFAAMAVGEDADLDNCFYLLRRHPSVMDRRSRANSTAVRRRRKKRKVSK</sequence>
<proteinExistence type="predicted"/>
<reference evidence="2 3" key="1">
    <citation type="journal article" date="2021" name="Sci. Rep.">
        <title>The genome of the diatom Chaetoceros tenuissimus carries an ancient integrated fragment of an extant virus.</title>
        <authorList>
            <person name="Hongo Y."/>
            <person name="Kimura K."/>
            <person name="Takaki Y."/>
            <person name="Yoshida Y."/>
            <person name="Baba S."/>
            <person name="Kobayashi G."/>
            <person name="Nagasaki K."/>
            <person name="Hano T."/>
            <person name="Tomaru Y."/>
        </authorList>
    </citation>
    <scope>NUCLEOTIDE SEQUENCE [LARGE SCALE GENOMIC DNA]</scope>
    <source>
        <strain evidence="2 3">NIES-3715</strain>
    </source>
</reference>
<evidence type="ECO:0000256" key="1">
    <source>
        <dbReference type="SAM" id="MobiDB-lite"/>
    </source>
</evidence>
<evidence type="ECO:0000313" key="3">
    <source>
        <dbReference type="Proteomes" id="UP001054902"/>
    </source>
</evidence>
<accession>A0AAD3CD63</accession>
<evidence type="ECO:0000313" key="2">
    <source>
        <dbReference type="EMBL" id="GFH43957.1"/>
    </source>
</evidence>
<dbReference type="EMBL" id="BLLK01000019">
    <property type="protein sequence ID" value="GFH43957.1"/>
    <property type="molecule type" value="Genomic_DNA"/>
</dbReference>
<gene>
    <name evidence="2" type="ORF">CTEN210_00431</name>
</gene>
<feature type="region of interest" description="Disordered" evidence="1">
    <location>
        <begin position="388"/>
        <end position="408"/>
    </location>
</feature>
<dbReference type="Proteomes" id="UP001054902">
    <property type="component" value="Unassembled WGS sequence"/>
</dbReference>
<protein>
    <submittedName>
        <fullName evidence="2">Uncharacterized protein</fullName>
    </submittedName>
</protein>
<comment type="caution">
    <text evidence="2">The sequence shown here is derived from an EMBL/GenBank/DDBJ whole genome shotgun (WGS) entry which is preliminary data.</text>
</comment>
<dbReference type="AlphaFoldDB" id="A0AAD3CD63"/>
<feature type="compositionally biased region" description="Basic residues" evidence="1">
    <location>
        <begin position="397"/>
        <end position="408"/>
    </location>
</feature>